<proteinExistence type="predicted"/>
<keyword evidence="5" id="KW-1185">Reference proteome</keyword>
<dbReference type="Gene3D" id="3.40.50.2300">
    <property type="match status" value="1"/>
</dbReference>
<gene>
    <name evidence="4" type="ORF">ACFPOE_07520</name>
</gene>
<evidence type="ECO:0000256" key="2">
    <source>
        <dbReference type="SAM" id="MobiDB-lite"/>
    </source>
</evidence>
<feature type="domain" description="Response regulatory" evidence="3">
    <location>
        <begin position="3"/>
        <end position="122"/>
    </location>
</feature>
<keyword evidence="1" id="KW-0597">Phosphoprotein</keyword>
<dbReference type="EMBL" id="JBHSMF010000006">
    <property type="protein sequence ID" value="MFC5497377.1"/>
    <property type="molecule type" value="Genomic_DNA"/>
</dbReference>
<dbReference type="InterPro" id="IPR001789">
    <property type="entry name" value="Sig_transdc_resp-reg_receiver"/>
</dbReference>
<comment type="caution">
    <text evidence="4">The sequence shown here is derived from an EMBL/GenBank/DDBJ whole genome shotgun (WGS) entry which is preliminary data.</text>
</comment>
<accession>A0ABW0NDQ7</accession>
<name>A0ABW0NDQ7_9BURK</name>
<protein>
    <submittedName>
        <fullName evidence="4">Response regulator</fullName>
    </submittedName>
</protein>
<evidence type="ECO:0000313" key="4">
    <source>
        <dbReference type="EMBL" id="MFC5497377.1"/>
    </source>
</evidence>
<dbReference type="Proteomes" id="UP001596037">
    <property type="component" value="Unassembled WGS sequence"/>
</dbReference>
<dbReference type="PROSITE" id="PS50110">
    <property type="entry name" value="RESPONSE_REGULATORY"/>
    <property type="match status" value="1"/>
</dbReference>
<sequence>MFRGFVVEDNAPVRAALVEGLAELAGVTTVGYAGDERTAVSWLTDSANDWDLAIVDLHLGTGGSGYGVLQALTRRQPHQRVVVWTASADPLQKSRCLVLGVDRVFDRATENNQLMDYCMEQSEAQARAASASGRFPAEQPRRAAQRGSFAASLFGG</sequence>
<reference evidence="5" key="1">
    <citation type="journal article" date="2019" name="Int. J. Syst. Evol. Microbiol.">
        <title>The Global Catalogue of Microorganisms (GCM) 10K type strain sequencing project: providing services to taxonomists for standard genome sequencing and annotation.</title>
        <authorList>
            <consortium name="The Broad Institute Genomics Platform"/>
            <consortium name="The Broad Institute Genome Sequencing Center for Infectious Disease"/>
            <person name="Wu L."/>
            <person name="Ma J."/>
        </authorList>
    </citation>
    <scope>NUCLEOTIDE SEQUENCE [LARGE SCALE GENOMIC DNA]</scope>
    <source>
        <strain evidence="5">CCUG 57401</strain>
    </source>
</reference>
<dbReference type="Pfam" id="PF00072">
    <property type="entry name" value="Response_reg"/>
    <property type="match status" value="1"/>
</dbReference>
<dbReference type="SUPFAM" id="SSF52172">
    <property type="entry name" value="CheY-like"/>
    <property type="match status" value="1"/>
</dbReference>
<evidence type="ECO:0000313" key="5">
    <source>
        <dbReference type="Proteomes" id="UP001596037"/>
    </source>
</evidence>
<evidence type="ECO:0000256" key="1">
    <source>
        <dbReference type="PROSITE-ProRule" id="PRU00169"/>
    </source>
</evidence>
<dbReference type="RefSeq" id="WP_376849424.1">
    <property type="nucleotide sequence ID" value="NZ_JBHSMF010000006.1"/>
</dbReference>
<dbReference type="SMART" id="SM00448">
    <property type="entry name" value="REC"/>
    <property type="match status" value="1"/>
</dbReference>
<dbReference type="CDD" id="cd00156">
    <property type="entry name" value="REC"/>
    <property type="match status" value="1"/>
</dbReference>
<feature type="modified residue" description="4-aspartylphosphate" evidence="1">
    <location>
        <position position="56"/>
    </location>
</feature>
<evidence type="ECO:0000259" key="3">
    <source>
        <dbReference type="PROSITE" id="PS50110"/>
    </source>
</evidence>
<organism evidence="4 5">
    <name type="scientific">Caenimonas terrae</name>
    <dbReference type="NCBI Taxonomy" id="696074"/>
    <lineage>
        <taxon>Bacteria</taxon>
        <taxon>Pseudomonadati</taxon>
        <taxon>Pseudomonadota</taxon>
        <taxon>Betaproteobacteria</taxon>
        <taxon>Burkholderiales</taxon>
        <taxon>Comamonadaceae</taxon>
        <taxon>Caenimonas</taxon>
    </lineage>
</organism>
<dbReference type="InterPro" id="IPR011006">
    <property type="entry name" value="CheY-like_superfamily"/>
</dbReference>
<feature type="region of interest" description="Disordered" evidence="2">
    <location>
        <begin position="129"/>
        <end position="156"/>
    </location>
</feature>